<feature type="coiled-coil region" evidence="1">
    <location>
        <begin position="264"/>
        <end position="313"/>
    </location>
</feature>
<feature type="region of interest" description="Disordered" evidence="2">
    <location>
        <begin position="1279"/>
        <end position="1298"/>
    </location>
</feature>
<feature type="region of interest" description="Disordered" evidence="2">
    <location>
        <begin position="866"/>
        <end position="904"/>
    </location>
</feature>
<dbReference type="InterPro" id="IPR032675">
    <property type="entry name" value="LRR_dom_sf"/>
</dbReference>
<dbReference type="Proteomes" id="UP001209570">
    <property type="component" value="Unassembled WGS sequence"/>
</dbReference>
<reference evidence="3" key="1">
    <citation type="submission" date="2021-12" db="EMBL/GenBank/DDBJ databases">
        <title>Prjna785345.</title>
        <authorList>
            <person name="Rujirawat T."/>
            <person name="Krajaejun T."/>
        </authorList>
    </citation>
    <scope>NUCLEOTIDE SEQUENCE</scope>
    <source>
        <strain evidence="3">Pi057C3</strain>
    </source>
</reference>
<evidence type="ECO:0000256" key="2">
    <source>
        <dbReference type="SAM" id="MobiDB-lite"/>
    </source>
</evidence>
<comment type="caution">
    <text evidence="3">The sequence shown here is derived from an EMBL/GenBank/DDBJ whole genome shotgun (WGS) entry which is preliminary data.</text>
</comment>
<feature type="compositionally biased region" description="Basic and acidic residues" evidence="2">
    <location>
        <begin position="1489"/>
        <end position="1520"/>
    </location>
</feature>
<feature type="region of interest" description="Disordered" evidence="2">
    <location>
        <begin position="1"/>
        <end position="35"/>
    </location>
</feature>
<feature type="compositionally biased region" description="Low complexity" evidence="2">
    <location>
        <begin position="879"/>
        <end position="888"/>
    </location>
</feature>
<dbReference type="EMBL" id="JAKCXM010000112">
    <property type="protein sequence ID" value="KAJ0402071.1"/>
    <property type="molecule type" value="Genomic_DNA"/>
</dbReference>
<keyword evidence="1" id="KW-0175">Coiled coil</keyword>
<organism evidence="3 4">
    <name type="scientific">Pythium insidiosum</name>
    <name type="common">Pythiosis disease agent</name>
    <dbReference type="NCBI Taxonomy" id="114742"/>
    <lineage>
        <taxon>Eukaryota</taxon>
        <taxon>Sar</taxon>
        <taxon>Stramenopiles</taxon>
        <taxon>Oomycota</taxon>
        <taxon>Peronosporomycetes</taxon>
        <taxon>Pythiales</taxon>
        <taxon>Pythiaceae</taxon>
        <taxon>Pythium</taxon>
    </lineage>
</organism>
<accession>A0AAD5QBC0</accession>
<evidence type="ECO:0000313" key="3">
    <source>
        <dbReference type="EMBL" id="KAJ0402071.1"/>
    </source>
</evidence>
<feature type="compositionally biased region" description="Basic and acidic residues" evidence="2">
    <location>
        <begin position="21"/>
        <end position="35"/>
    </location>
</feature>
<evidence type="ECO:0000313" key="4">
    <source>
        <dbReference type="Proteomes" id="UP001209570"/>
    </source>
</evidence>
<dbReference type="InterPro" id="IPR042655">
    <property type="entry name" value="LRC72"/>
</dbReference>
<dbReference type="PANTHER" id="PTHR46759">
    <property type="entry name" value="LEUCINE-RICH REPEAT-CONTAINING PROTEIN 72"/>
    <property type="match status" value="1"/>
</dbReference>
<evidence type="ECO:0000256" key="1">
    <source>
        <dbReference type="SAM" id="Coils"/>
    </source>
</evidence>
<feature type="compositionally biased region" description="Low complexity" evidence="2">
    <location>
        <begin position="9"/>
        <end position="19"/>
    </location>
</feature>
<dbReference type="PANTHER" id="PTHR46759:SF2">
    <property type="match status" value="1"/>
</dbReference>
<keyword evidence="4" id="KW-1185">Reference proteome</keyword>
<dbReference type="InterPro" id="IPR001611">
    <property type="entry name" value="Leu-rich_rpt"/>
</dbReference>
<dbReference type="Gene3D" id="3.80.10.10">
    <property type="entry name" value="Ribonuclease Inhibitor"/>
    <property type="match status" value="1"/>
</dbReference>
<name>A0AAD5QBC0_PYTIN</name>
<proteinExistence type="predicted"/>
<dbReference type="PROSITE" id="PS51450">
    <property type="entry name" value="LRR"/>
    <property type="match status" value="1"/>
</dbReference>
<feature type="region of interest" description="Disordered" evidence="2">
    <location>
        <begin position="962"/>
        <end position="992"/>
    </location>
</feature>
<dbReference type="SUPFAM" id="SSF52058">
    <property type="entry name" value="L domain-like"/>
    <property type="match status" value="1"/>
</dbReference>
<feature type="region of interest" description="Disordered" evidence="2">
    <location>
        <begin position="1489"/>
        <end position="1546"/>
    </location>
</feature>
<gene>
    <name evidence="3" type="ORF">P43SY_009276</name>
</gene>
<sequence>MGPKKASKGSKAASSAASADGVDRDSRVEEAESRLREEAKIIVRMTRDNRAKQEQIQQMEALLAREIEKHQAAARMQEDEALTQRLQAEHEIEVLRRKVSQLELHVEAYDVMEASNRTLRERVDGLMQQLEEENRSHAEEIQKLRLDMFNHKMALEKTFRKALQELDAEYLKKAFNAMSEESKNALVANAKLKDELQLQSIGVDNLMQRFNQQAKHYQKMVSPHLSALLAFDRVSRACQRIENDILEQESHLRLQEVASMKKAQLEATRTIEKLRDDVQREDQEWRQQTNKAIEELRRENQHLARLHELAQKRCHKWKTRCLELADRETQRRLSRHDSELSPQRAQTAPLAAIAGISRSQSQPVLGTQPVDSTHNYDELWSASLANASTADRPSTAQIAVSSRAMGPDATLVRGRAKVAPADAQVLHLESAGLHCLRGLEACGRLRSLYASDNPLRSIDGVSALTGLWRIDLSQSPLRDLSPLATFAALGFVHVENGQLSFSDLRCLREAHILELRVAGNNALVRPSDGSSGDASPLVYRERVVALLPNVWVLDGHFVSTRERTRAIERQDAFVMALLTESSADATQASSSSTRLFGSTTELWAPHLLRVRSDSSLNDSPSVRAPMPPPAQAADAMILLKSLDAEPTRRPELQDLHRLRVLLSLHDRECDVHNASCHLAPSRHSSGARPQPRARLAELLALPRRCRLGIAVLLAARLEFQLPSRVVSDALTLVLLSAEPRSLADSPSTASLVPEDLAQLPPYCLTALLACLRDHALQEEDALRQRAQLSTTNAWDEFEARLWRSTPVVFTSLLGLDKDQRLSALARTGRGAGAHDCMYVTDLDAESFSLRCAYAVSLLAKAASCPDATSLSPSRVRALSTSSSNSGGSMAAPDPRRAPASEASLTSSLELAELRHAARAAPSEALDAVGITPPLAFAASDSTATRSTVLPWRRKPVERDYRRPWSEATASNEERVDRGRGPRQSLAETTRRPRPGECIEIQPKTFLHVRALSEDKRFVVASPHAGQKSSSDAVSIRVERLVRVSGSMWRLETSADTVGDHEDEALDRVLRRLRGGSGPSARLGRLHRESEAFHRHGAARTQGFPNRDISTADLRALGPSPAAELPVPRPVELFAAHDTLDANYVLTSPSLVAIQNACATRSLKSQRRPPAGLWGPIEKPSFQVTSAEVLQPMESRKLAKESDPDSKRLAIAEQPEAEDDDAAAADWQSLQHDLASLLGRQDESSRRHRIAQKSEDVACFITRLPGDLEGCAGGDAALSPAPSAAGMDKSASAPTLPTTAQSTLPSAAAAKQRMGPLAPLWHHVPTKPQLLVAVSSPLSGQNNNNIAGPRATGASLILRFLVASSAMRHAPDDPIFLSARMALLVCAAAIHFHIDNQATKPVTINPLDAVPRVRWNAGDHRFHYTMPIAAEPGSDGFVLLQEFERDSYGAWALPKEERVHLEEMERMNHMIHDVENAAHLHDAVKFLERQRSHHQEPEFHERVVTEDDLKPRAARKKDAFPKKHSPKQTYDQRRVKPTRVGRVQQPK</sequence>
<protein>
    <submittedName>
        <fullName evidence="3">Uncharacterized protein</fullName>
    </submittedName>
</protein>